<organism evidence="3">
    <name type="scientific">Fagus sylvatica</name>
    <name type="common">Beechnut</name>
    <dbReference type="NCBI Taxonomy" id="28930"/>
    <lineage>
        <taxon>Eukaryota</taxon>
        <taxon>Viridiplantae</taxon>
        <taxon>Streptophyta</taxon>
        <taxon>Embryophyta</taxon>
        <taxon>Tracheophyta</taxon>
        <taxon>Spermatophyta</taxon>
        <taxon>Magnoliopsida</taxon>
        <taxon>eudicotyledons</taxon>
        <taxon>Gunneridae</taxon>
        <taxon>Pentapetalae</taxon>
        <taxon>rosids</taxon>
        <taxon>fabids</taxon>
        <taxon>Fagales</taxon>
        <taxon>Fagaceae</taxon>
        <taxon>Fagus</taxon>
    </lineage>
</organism>
<evidence type="ECO:0000313" key="3">
    <source>
        <dbReference type="EMBL" id="SPC90306.1"/>
    </source>
</evidence>
<dbReference type="EMBL" id="OIVN01001136">
    <property type="protein sequence ID" value="SPC90306.1"/>
    <property type="molecule type" value="Genomic_DNA"/>
</dbReference>
<dbReference type="InterPro" id="IPR053772">
    <property type="entry name" value="At1g61320/At1g61330-like"/>
</dbReference>
<evidence type="ECO:0008006" key="4">
    <source>
        <dbReference type="Google" id="ProtNLM"/>
    </source>
</evidence>
<dbReference type="InterPro" id="IPR036047">
    <property type="entry name" value="F-box-like_dom_sf"/>
</dbReference>
<protein>
    <recommendedName>
        <fullName evidence="4">F-box domain-containing protein</fullName>
    </recommendedName>
</protein>
<feature type="domain" description="F-box" evidence="1">
    <location>
        <begin position="12"/>
        <end position="50"/>
    </location>
</feature>
<dbReference type="PANTHER" id="PTHR34145:SF28">
    <property type="entry name" value="F-BOX DOMAIN-CONTAINING PROTEIN"/>
    <property type="match status" value="1"/>
</dbReference>
<evidence type="ECO:0000259" key="1">
    <source>
        <dbReference type="Pfam" id="PF00646"/>
    </source>
</evidence>
<name>A0A2N9FHJ3_FAGSY</name>
<feature type="domain" description="At1g61320/AtMIF1 LRR" evidence="2">
    <location>
        <begin position="271"/>
        <end position="356"/>
    </location>
</feature>
<sequence length="539" mass="62797">MELQNKQEDDRISLLPDHIIHEFLSLLDTKAVARSCVLSKTWQRAWASFPRIDFNQYYFNARECEHPKYSPTKNIEIRMKKDAFLSYIDNSLQSRLELEHVEKFTLIFSHHDKDLVLPRVIKWLTFAIERNVKVLTLNLGVRDFIIPQVLLEAKTISELRLTSAKLESNNKFKFSHLKKLGLNHVHLDEQVIQNLTLTCPLIEDFQLHSCHGLKQLKLSNLSRIKLLDVCIGIEVSRIEIEAPSLQTFCYRWDMCGYPLENNRYCDICLEGCKKLKTLNLISHHEMPIELLQNLSSKFPTLEALHISNCKMPTIKISCQTLKEFTLNSCHDLEVVEVNTPNLVSLCCKRNKLPFYSFNTPSLQKLELDFDLGFPTLFPPWFDKLKEFVGKFNNSEGLNMVIHSNRYVILQDGLNENTLSSLIDFKELGARIVISFMSISNLVEKLFFQCPVKILSIVSSSSKCLEVLNEKLINRHFKSMYMYPLHCIDEVKVIESLDEEADYQNFKWITLLKSYETMDYHTTSFKLKWKSMFNSCGRKA</sequence>
<dbReference type="SUPFAM" id="SSF52058">
    <property type="entry name" value="L domain-like"/>
    <property type="match status" value="1"/>
</dbReference>
<gene>
    <name evidence="3" type="ORF">FSB_LOCUS18188</name>
</gene>
<evidence type="ECO:0000259" key="2">
    <source>
        <dbReference type="Pfam" id="PF23622"/>
    </source>
</evidence>
<dbReference type="InterPro" id="IPR001810">
    <property type="entry name" value="F-box_dom"/>
</dbReference>
<dbReference type="Gene3D" id="3.80.10.10">
    <property type="entry name" value="Ribonuclease Inhibitor"/>
    <property type="match status" value="1"/>
</dbReference>
<feature type="domain" description="At1g61320/AtMIF1 LRR" evidence="2">
    <location>
        <begin position="103"/>
        <end position="252"/>
    </location>
</feature>
<dbReference type="InterPro" id="IPR055357">
    <property type="entry name" value="LRR_At1g61320_AtMIF1"/>
</dbReference>
<dbReference type="InterPro" id="IPR032675">
    <property type="entry name" value="LRR_dom_sf"/>
</dbReference>
<dbReference type="Pfam" id="PF23622">
    <property type="entry name" value="LRR_At1g61320_AtMIF1"/>
    <property type="match status" value="2"/>
</dbReference>
<dbReference type="SUPFAM" id="SSF81383">
    <property type="entry name" value="F-box domain"/>
    <property type="match status" value="1"/>
</dbReference>
<dbReference type="PANTHER" id="PTHR34145">
    <property type="entry name" value="OS02G0105600 PROTEIN"/>
    <property type="match status" value="1"/>
</dbReference>
<reference evidence="3" key="1">
    <citation type="submission" date="2018-02" db="EMBL/GenBank/DDBJ databases">
        <authorList>
            <person name="Cohen D.B."/>
            <person name="Kent A.D."/>
        </authorList>
    </citation>
    <scope>NUCLEOTIDE SEQUENCE</scope>
</reference>
<dbReference type="AlphaFoldDB" id="A0A2N9FHJ3"/>
<dbReference type="Pfam" id="PF00646">
    <property type="entry name" value="F-box"/>
    <property type="match status" value="1"/>
</dbReference>
<proteinExistence type="predicted"/>
<accession>A0A2N9FHJ3</accession>